<name>A0ABU3UAX7_9ACTN</name>
<sequence>MEEDAWLVGPRSADVAESGLWVAFDGQVSDGDNAHRVLRFIDDRYTADRMLAHFNRAAEVVVA</sequence>
<comment type="caution">
    <text evidence="1">The sequence shown here is derived from an EMBL/GenBank/DDBJ whole genome shotgun (WGS) entry which is preliminary data.</text>
</comment>
<proteinExistence type="predicted"/>
<evidence type="ECO:0000313" key="2">
    <source>
        <dbReference type="Proteomes" id="UP001257627"/>
    </source>
</evidence>
<reference evidence="1 2" key="1">
    <citation type="submission" date="2023-02" db="EMBL/GenBank/DDBJ databases">
        <authorList>
            <person name="Maleckis M."/>
        </authorList>
    </citation>
    <scope>NUCLEOTIDE SEQUENCE [LARGE SCALE GENOMIC DNA]</scope>
    <source>
        <strain evidence="1 2">P8-A2</strain>
    </source>
</reference>
<keyword evidence="2" id="KW-1185">Reference proteome</keyword>
<evidence type="ECO:0000313" key="1">
    <source>
        <dbReference type="EMBL" id="MDU8991065.1"/>
    </source>
</evidence>
<gene>
    <name evidence="1" type="ORF">PU648_01220</name>
</gene>
<dbReference type="Proteomes" id="UP001257627">
    <property type="component" value="Unassembled WGS sequence"/>
</dbReference>
<organism evidence="1 2">
    <name type="scientific">Streptomyces mirabilis</name>
    <dbReference type="NCBI Taxonomy" id="68239"/>
    <lineage>
        <taxon>Bacteria</taxon>
        <taxon>Bacillati</taxon>
        <taxon>Actinomycetota</taxon>
        <taxon>Actinomycetes</taxon>
        <taxon>Kitasatosporales</taxon>
        <taxon>Streptomycetaceae</taxon>
        <taxon>Streptomyces</taxon>
    </lineage>
</organism>
<protein>
    <submittedName>
        <fullName evidence="1">Uncharacterized protein</fullName>
    </submittedName>
</protein>
<dbReference type="EMBL" id="JARAKF010000001">
    <property type="protein sequence ID" value="MDU8991065.1"/>
    <property type="molecule type" value="Genomic_DNA"/>
</dbReference>
<accession>A0ABU3UAX7</accession>